<evidence type="ECO:0000256" key="4">
    <source>
        <dbReference type="ARBA" id="ARBA00023136"/>
    </source>
</evidence>
<dbReference type="Pfam" id="PF02466">
    <property type="entry name" value="Tim17"/>
    <property type="match status" value="1"/>
</dbReference>
<dbReference type="AlphaFoldDB" id="A0AA89APZ7"/>
<dbReference type="InterPro" id="IPR045238">
    <property type="entry name" value="Tim23-like"/>
</dbReference>
<proteinExistence type="predicted"/>
<evidence type="ECO:0000313" key="7">
    <source>
        <dbReference type="Proteomes" id="UP001188597"/>
    </source>
</evidence>
<dbReference type="EMBL" id="JAVXUP010001781">
    <property type="protein sequence ID" value="KAK3008176.1"/>
    <property type="molecule type" value="Genomic_DNA"/>
</dbReference>
<dbReference type="GO" id="GO:0015171">
    <property type="term" value="F:amino acid transmembrane transporter activity"/>
    <property type="evidence" value="ECO:0007669"/>
    <property type="project" value="TreeGrafter"/>
</dbReference>
<dbReference type="InterPro" id="IPR046431">
    <property type="entry name" value="FAF_dom"/>
</dbReference>
<comment type="caution">
    <text evidence="6">The sequence shown here is derived from an EMBL/GenBank/DDBJ whole genome shotgun (WGS) entry which is preliminary data.</text>
</comment>
<protein>
    <recommendedName>
        <fullName evidence="5">FAF domain-containing protein</fullName>
    </recommendedName>
</protein>
<keyword evidence="7" id="KW-1185">Reference proteome</keyword>
<gene>
    <name evidence="6" type="ORF">RJ639_013988</name>
</gene>
<keyword evidence="4" id="KW-0472">Membrane</keyword>
<evidence type="ECO:0000256" key="3">
    <source>
        <dbReference type="ARBA" id="ARBA00022989"/>
    </source>
</evidence>
<name>A0AA89APZ7_9ASTE</name>
<comment type="subcellular location">
    <subcellularLocation>
        <location evidence="1">Membrane</location>
        <topology evidence="1">Multi-pass membrane protein</topology>
    </subcellularLocation>
</comment>
<accession>A0AA89APZ7</accession>
<dbReference type="Pfam" id="PF11250">
    <property type="entry name" value="FAF"/>
    <property type="match status" value="1"/>
</dbReference>
<keyword evidence="2" id="KW-0812">Transmembrane</keyword>
<dbReference type="PANTHER" id="PTHR15371">
    <property type="entry name" value="TIM23"/>
    <property type="match status" value="1"/>
</dbReference>
<evidence type="ECO:0000256" key="1">
    <source>
        <dbReference type="ARBA" id="ARBA00004141"/>
    </source>
</evidence>
<reference evidence="6" key="1">
    <citation type="submission" date="2022-12" db="EMBL/GenBank/DDBJ databases">
        <title>Draft genome assemblies for two species of Escallonia (Escalloniales).</title>
        <authorList>
            <person name="Chanderbali A."/>
            <person name="Dervinis C."/>
            <person name="Anghel I."/>
            <person name="Soltis D."/>
            <person name="Soltis P."/>
            <person name="Zapata F."/>
        </authorList>
    </citation>
    <scope>NUCLEOTIDE SEQUENCE</scope>
    <source>
        <strain evidence="6">UCBG64.0493</strain>
        <tissue evidence="6">Leaf</tissue>
    </source>
</reference>
<dbReference type="Proteomes" id="UP001188597">
    <property type="component" value="Unassembled WGS sequence"/>
</dbReference>
<evidence type="ECO:0000313" key="6">
    <source>
        <dbReference type="EMBL" id="KAK3008176.1"/>
    </source>
</evidence>
<keyword evidence="3" id="KW-1133">Transmembrane helix</keyword>
<feature type="domain" description="FAF" evidence="5">
    <location>
        <begin position="158"/>
        <end position="210"/>
    </location>
</feature>
<evidence type="ECO:0000259" key="5">
    <source>
        <dbReference type="Pfam" id="PF11250"/>
    </source>
</evidence>
<dbReference type="PANTHER" id="PTHR15371:SF1">
    <property type="entry name" value="OUTER ENVELOPE PORE PROTEIN 16-2, CHLOROPLASTIC"/>
    <property type="match status" value="1"/>
</dbReference>
<organism evidence="6 7">
    <name type="scientific">Escallonia herrerae</name>
    <dbReference type="NCBI Taxonomy" id="1293975"/>
    <lineage>
        <taxon>Eukaryota</taxon>
        <taxon>Viridiplantae</taxon>
        <taxon>Streptophyta</taxon>
        <taxon>Embryophyta</taxon>
        <taxon>Tracheophyta</taxon>
        <taxon>Spermatophyta</taxon>
        <taxon>Magnoliopsida</taxon>
        <taxon>eudicotyledons</taxon>
        <taxon>Gunneridae</taxon>
        <taxon>Pentapetalae</taxon>
        <taxon>asterids</taxon>
        <taxon>campanulids</taxon>
        <taxon>Escalloniales</taxon>
        <taxon>Escalloniaceae</taxon>
        <taxon>Escallonia</taxon>
    </lineage>
</organism>
<dbReference type="GO" id="GO:0009707">
    <property type="term" value="C:chloroplast outer membrane"/>
    <property type="evidence" value="ECO:0007669"/>
    <property type="project" value="TreeGrafter"/>
</dbReference>
<sequence length="210" mass="22439">MAGAGVDTSIPLEISGAKRLWFPEHRGLCAGTYSGLTYGLKEARVVHDWKNSAVAGAVTGAALALTSGESSHEQIVQCAITGAAISTAANLLAGICVVATGKGKGKGRSSVGDSFVFGIAVVPSPSRSCCYPSRKRVGPLGQKQKSLEKGKKEYSPAILWLACTENLPSAHMPWVFRRHYTADGRLVITEEKVERHKYFRAHRSDGRLTL</sequence>
<evidence type="ECO:0000256" key="2">
    <source>
        <dbReference type="ARBA" id="ARBA00022692"/>
    </source>
</evidence>